<keyword evidence="1" id="KW-0863">Zinc-finger</keyword>
<keyword evidence="1" id="KW-0862">Zinc</keyword>
<accession>A0A8J5QMZ8</accession>
<evidence type="ECO:0000256" key="3">
    <source>
        <dbReference type="SAM" id="MobiDB-lite"/>
    </source>
</evidence>
<feature type="compositionally biased region" description="Acidic residues" evidence="3">
    <location>
        <begin position="339"/>
        <end position="353"/>
    </location>
</feature>
<evidence type="ECO:0000313" key="6">
    <source>
        <dbReference type="Proteomes" id="UP000694255"/>
    </source>
</evidence>
<feature type="coiled-coil region" evidence="2">
    <location>
        <begin position="119"/>
        <end position="146"/>
    </location>
</feature>
<reference evidence="5 6" key="1">
    <citation type="journal article" date="2021" name="DNA Res.">
        <title>Genome analysis of Candida subhashii reveals its hybrid nature and dual mitochondrial genome conformations.</title>
        <authorList>
            <person name="Mixao V."/>
            <person name="Hegedusova E."/>
            <person name="Saus E."/>
            <person name="Pryszcz L.P."/>
            <person name="Cillingova A."/>
            <person name="Nosek J."/>
            <person name="Gabaldon T."/>
        </authorList>
    </citation>
    <scope>NUCLEOTIDE SEQUENCE [LARGE SCALE GENOMIC DNA]</scope>
    <source>
        <strain evidence="5 6">CBS 10753</strain>
    </source>
</reference>
<organism evidence="5 6">
    <name type="scientific">[Candida] subhashii</name>
    <dbReference type="NCBI Taxonomy" id="561895"/>
    <lineage>
        <taxon>Eukaryota</taxon>
        <taxon>Fungi</taxon>
        <taxon>Dikarya</taxon>
        <taxon>Ascomycota</taxon>
        <taxon>Saccharomycotina</taxon>
        <taxon>Pichiomycetes</taxon>
        <taxon>Debaryomycetaceae</taxon>
        <taxon>Spathaspora</taxon>
    </lineage>
</organism>
<protein>
    <recommendedName>
        <fullName evidence="4">C3H1-type domain-containing protein</fullName>
    </recommendedName>
</protein>
<evidence type="ECO:0000256" key="2">
    <source>
        <dbReference type="SAM" id="Coils"/>
    </source>
</evidence>
<keyword evidence="6" id="KW-1185">Reference proteome</keyword>
<comment type="caution">
    <text evidence="5">The sequence shown here is derived from an EMBL/GenBank/DDBJ whole genome shotgun (WGS) entry which is preliminary data.</text>
</comment>
<dbReference type="GeneID" id="73469824"/>
<feature type="compositionally biased region" description="Low complexity" evidence="3">
    <location>
        <begin position="81"/>
        <end position="91"/>
    </location>
</feature>
<proteinExistence type="predicted"/>
<dbReference type="AlphaFoldDB" id="A0A8J5QMZ8"/>
<gene>
    <name evidence="5" type="ORF">J8A68_003023</name>
</gene>
<keyword evidence="2" id="KW-0175">Coiled coil</keyword>
<dbReference type="EMBL" id="JAGSYN010000137">
    <property type="protein sequence ID" value="KAG7663476.1"/>
    <property type="molecule type" value="Genomic_DNA"/>
</dbReference>
<feature type="zinc finger region" description="C3H1-type" evidence="1">
    <location>
        <begin position="235"/>
        <end position="258"/>
    </location>
</feature>
<feature type="domain" description="C3H1-type" evidence="4">
    <location>
        <begin position="235"/>
        <end position="258"/>
    </location>
</feature>
<dbReference type="RefSeq" id="XP_049263708.1">
    <property type="nucleotide sequence ID" value="XM_049406834.1"/>
</dbReference>
<dbReference type="Proteomes" id="UP000694255">
    <property type="component" value="Unassembled WGS sequence"/>
</dbReference>
<dbReference type="PROSITE" id="PS50103">
    <property type="entry name" value="ZF_C3H1"/>
    <property type="match status" value="1"/>
</dbReference>
<keyword evidence="1" id="KW-0479">Metal-binding</keyword>
<name>A0A8J5QMZ8_9ASCO</name>
<dbReference type="GO" id="GO:0008270">
    <property type="term" value="F:zinc ion binding"/>
    <property type="evidence" value="ECO:0007669"/>
    <property type="project" value="UniProtKB-KW"/>
</dbReference>
<feature type="region of interest" description="Disordered" evidence="3">
    <location>
        <begin position="338"/>
        <end position="360"/>
    </location>
</feature>
<sequence length="360" mass="41521">MSSPSSHPTSHTSDPEELKLKYREIAALKKSIEEKQRLKNLQVRIIQKRNAMQQKKVQKQQMLHRNMSLVMNNSPPPPPSSSSSSLPNNNMRNGVPVLPSGYVNVISKGGMSLYNSNAYQERTSELQEIRNKKKQAKLLIKQQQKEQKRITRIQNRIAKLKVLCDSCDRIEVNGEKLSVTENGRQLVPLAFPQFNKPGEIEWHNHKYVRNSNGVFKSASKSKRGGKRCPFLHALNCPDFEEYGYCNRGRDCTLFHPVNLRTQDLMTTRTNKYVRSDTVVSQDEDPNKKIIISSYTIDPDVLFTKDETGNYQFYIDNTMESTKYKEEIDPNEFLIHLSSSEEESDFSDDDELEHNDDYVNI</sequence>
<dbReference type="InterPro" id="IPR000571">
    <property type="entry name" value="Znf_CCCH"/>
</dbReference>
<evidence type="ECO:0000313" key="5">
    <source>
        <dbReference type="EMBL" id="KAG7663476.1"/>
    </source>
</evidence>
<feature type="region of interest" description="Disordered" evidence="3">
    <location>
        <begin position="69"/>
        <end position="93"/>
    </location>
</feature>
<evidence type="ECO:0000259" key="4">
    <source>
        <dbReference type="PROSITE" id="PS50103"/>
    </source>
</evidence>
<dbReference type="OrthoDB" id="410307at2759"/>
<evidence type="ECO:0000256" key="1">
    <source>
        <dbReference type="PROSITE-ProRule" id="PRU00723"/>
    </source>
</evidence>